<protein>
    <submittedName>
        <fullName evidence="3">Pollen-specific leucine-rich repeat extensin-like protein 3</fullName>
    </submittedName>
</protein>
<reference evidence="3" key="2">
    <citation type="submission" date="2023-04" db="EMBL/GenBank/DDBJ databases">
        <authorList>
            <person name="Bruccoleri R.E."/>
            <person name="Oakeley E.J."/>
            <person name="Faust A.-M."/>
            <person name="Dessus-Babus S."/>
            <person name="Altorfer M."/>
            <person name="Burckhardt D."/>
            <person name="Oertli M."/>
            <person name="Naumann U."/>
            <person name="Petersen F."/>
            <person name="Wong J."/>
        </authorList>
    </citation>
    <scope>NUCLEOTIDE SEQUENCE</scope>
    <source>
        <strain evidence="3">GSM-AAB239-AS_SAM_17_03QT</strain>
        <tissue evidence="3">Leaf</tissue>
    </source>
</reference>
<dbReference type="EMBL" id="JANAVB010016195">
    <property type="protein sequence ID" value="KAJ6832237.1"/>
    <property type="molecule type" value="Genomic_DNA"/>
</dbReference>
<proteinExistence type="predicted"/>
<dbReference type="Proteomes" id="UP001140949">
    <property type="component" value="Unassembled WGS sequence"/>
</dbReference>
<name>A0AAX6GV79_IRIPA</name>
<keyword evidence="2" id="KW-0812">Transmembrane</keyword>
<evidence type="ECO:0000256" key="2">
    <source>
        <dbReference type="SAM" id="Phobius"/>
    </source>
</evidence>
<reference evidence="3" key="1">
    <citation type="journal article" date="2023" name="GigaByte">
        <title>Genome assembly of the bearded iris, Iris pallida Lam.</title>
        <authorList>
            <person name="Bruccoleri R.E."/>
            <person name="Oakeley E.J."/>
            <person name="Faust A.M.E."/>
            <person name="Altorfer M."/>
            <person name="Dessus-Babus S."/>
            <person name="Burckhardt D."/>
            <person name="Oertli M."/>
            <person name="Naumann U."/>
            <person name="Petersen F."/>
            <person name="Wong J."/>
        </authorList>
    </citation>
    <scope>NUCLEOTIDE SEQUENCE</scope>
    <source>
        <strain evidence="3">GSM-AAB239-AS_SAM_17_03QT</strain>
    </source>
</reference>
<dbReference type="AlphaFoldDB" id="A0AAX6GV79"/>
<evidence type="ECO:0000256" key="1">
    <source>
        <dbReference type="SAM" id="MobiDB-lite"/>
    </source>
</evidence>
<feature type="transmembrane region" description="Helical" evidence="2">
    <location>
        <begin position="155"/>
        <end position="175"/>
    </location>
</feature>
<feature type="region of interest" description="Disordered" evidence="1">
    <location>
        <begin position="67"/>
        <end position="102"/>
    </location>
</feature>
<gene>
    <name evidence="3" type="ORF">M6B38_343715</name>
</gene>
<keyword evidence="4" id="KW-1185">Reference proteome</keyword>
<evidence type="ECO:0000313" key="4">
    <source>
        <dbReference type="Proteomes" id="UP001140949"/>
    </source>
</evidence>
<evidence type="ECO:0000313" key="3">
    <source>
        <dbReference type="EMBL" id="KAJ6832237.1"/>
    </source>
</evidence>
<keyword evidence="2" id="KW-0472">Membrane</keyword>
<organism evidence="3 4">
    <name type="scientific">Iris pallida</name>
    <name type="common">Sweet iris</name>
    <dbReference type="NCBI Taxonomy" id="29817"/>
    <lineage>
        <taxon>Eukaryota</taxon>
        <taxon>Viridiplantae</taxon>
        <taxon>Streptophyta</taxon>
        <taxon>Embryophyta</taxon>
        <taxon>Tracheophyta</taxon>
        <taxon>Spermatophyta</taxon>
        <taxon>Magnoliopsida</taxon>
        <taxon>Liliopsida</taxon>
        <taxon>Asparagales</taxon>
        <taxon>Iridaceae</taxon>
        <taxon>Iridoideae</taxon>
        <taxon>Irideae</taxon>
        <taxon>Iris</taxon>
    </lineage>
</organism>
<keyword evidence="2" id="KW-1133">Transmembrane helix</keyword>
<comment type="caution">
    <text evidence="3">The sequence shown here is derived from an EMBL/GenBank/DDBJ whole genome shotgun (WGS) entry which is preliminary data.</text>
</comment>
<sequence>MALKTDRGAQRWRLVGVELRTREATTGEQGCVEDMSGGAVNRWLLAECNPAEDTRMRGGLVSHRKIAASPHRGNGPRSNTAARQCRRLESARNGRKMRPRRRGTEEHARLWLWTALREMASALEEAEAAIDREIGSVDDSCTHGADVAVVVRRRLVGRALIFFWFCCGNVVAMMYDGDIMVMECDGSDTDTRVRTRL</sequence>
<accession>A0AAX6GV79</accession>